<evidence type="ECO:0000256" key="1">
    <source>
        <dbReference type="SAM" id="MobiDB-lite"/>
    </source>
</evidence>
<gene>
    <name evidence="2" type="ORF">PGLA2088_LOCUS42278</name>
</gene>
<dbReference type="EMBL" id="CAJNNW010034223">
    <property type="protein sequence ID" value="CAE8722021.1"/>
    <property type="molecule type" value="Genomic_DNA"/>
</dbReference>
<feature type="non-terminal residue" evidence="2">
    <location>
        <position position="1"/>
    </location>
</feature>
<feature type="compositionally biased region" description="Low complexity" evidence="1">
    <location>
        <begin position="184"/>
        <end position="198"/>
    </location>
</feature>
<comment type="caution">
    <text evidence="2">The sequence shown here is derived from an EMBL/GenBank/DDBJ whole genome shotgun (WGS) entry which is preliminary data.</text>
</comment>
<dbReference type="Pfam" id="PF25296">
    <property type="entry name" value="Decapeptide"/>
    <property type="match status" value="1"/>
</dbReference>
<sequence>TGDGPDEYFTLDFPLELNNTDYLRRVLAQLTFALRPIYEQAITRGGRQKIKNGKGEALKSAGVDSYYVLKHIRANLGYYSAELGQGQEFLITAVNWLNGARNELAHESLHGVDSKYLSDAFGYAKQLASATRMRFVQDNLIRLQKQVEVHQKSKQARRLPSSAAQGSREAASDSLQQQGRRLRSSAATPSSAESALPAGRDSPELGALRLKLDEYKKKGDLDNCKLLKVRVDARVQYEADVAKVTASIEDTSAGYQKAWNRDDFVRAETLKAKLPAFEKQLRQLRDDPDGYVKRILISAKYPLVGPEGLKAMGVSVSLQELWDAGYTAEQLQKAGYAWSQLQEAGYTLEQLQEAGYPLSQLRAAGYTFGQLLTAGYTAEQFTAAGYTLCQFKAADYPLGQLLWAGFTVEQLRAAGCTLERFKAAGYTWEQLSDAGYTRWELIYAVARFVYWRMRVWARFSQQKQHQQQHQ</sequence>
<feature type="region of interest" description="Disordered" evidence="1">
    <location>
        <begin position="151"/>
        <end position="200"/>
    </location>
</feature>
<dbReference type="Proteomes" id="UP000626109">
    <property type="component" value="Unassembled WGS sequence"/>
</dbReference>
<proteinExistence type="predicted"/>
<accession>A0A813L941</accession>
<evidence type="ECO:0000313" key="3">
    <source>
        <dbReference type="Proteomes" id="UP000626109"/>
    </source>
</evidence>
<protein>
    <submittedName>
        <fullName evidence="2">Uncharacterized protein</fullName>
    </submittedName>
</protein>
<evidence type="ECO:0000313" key="2">
    <source>
        <dbReference type="EMBL" id="CAE8722021.1"/>
    </source>
</evidence>
<dbReference type="InterPro" id="IPR057481">
    <property type="entry name" value="Decapeptide"/>
</dbReference>
<organism evidence="2 3">
    <name type="scientific">Polarella glacialis</name>
    <name type="common">Dinoflagellate</name>
    <dbReference type="NCBI Taxonomy" id="89957"/>
    <lineage>
        <taxon>Eukaryota</taxon>
        <taxon>Sar</taxon>
        <taxon>Alveolata</taxon>
        <taxon>Dinophyceae</taxon>
        <taxon>Suessiales</taxon>
        <taxon>Suessiaceae</taxon>
        <taxon>Polarella</taxon>
    </lineage>
</organism>
<dbReference type="AlphaFoldDB" id="A0A813L941"/>
<name>A0A813L941_POLGL</name>
<reference evidence="2" key="1">
    <citation type="submission" date="2021-02" db="EMBL/GenBank/DDBJ databases">
        <authorList>
            <person name="Dougan E. K."/>
            <person name="Rhodes N."/>
            <person name="Thang M."/>
            <person name="Chan C."/>
        </authorList>
    </citation>
    <scope>NUCLEOTIDE SEQUENCE</scope>
</reference>